<dbReference type="GO" id="GO:0042393">
    <property type="term" value="F:histone binding"/>
    <property type="evidence" value="ECO:0007669"/>
    <property type="project" value="TreeGrafter"/>
</dbReference>
<dbReference type="InterPro" id="IPR051730">
    <property type="entry name" value="NASP-like"/>
</dbReference>
<accession>A0A1E5V1N4</accession>
<evidence type="ECO:0000256" key="3">
    <source>
        <dbReference type="ARBA" id="ARBA00022737"/>
    </source>
</evidence>
<evidence type="ECO:0008006" key="9">
    <source>
        <dbReference type="Google" id="ProtNLM"/>
    </source>
</evidence>
<gene>
    <name evidence="7" type="ORF">BAE44_0019983</name>
</gene>
<dbReference type="PANTHER" id="PTHR15081:SF1">
    <property type="entry name" value="NUCLEAR AUTOANTIGENIC SPERM PROTEIN"/>
    <property type="match status" value="1"/>
</dbReference>
<feature type="region of interest" description="Disordered" evidence="6">
    <location>
        <begin position="108"/>
        <end position="190"/>
    </location>
</feature>
<feature type="region of interest" description="Disordered" evidence="6">
    <location>
        <begin position="1"/>
        <end position="56"/>
    </location>
</feature>
<feature type="compositionally biased region" description="Polar residues" evidence="6">
    <location>
        <begin position="123"/>
        <end position="140"/>
    </location>
</feature>
<dbReference type="Proteomes" id="UP000095767">
    <property type="component" value="Unassembled WGS sequence"/>
</dbReference>
<keyword evidence="8" id="KW-1185">Reference proteome</keyword>
<feature type="compositionally biased region" description="Basic and acidic residues" evidence="6">
    <location>
        <begin position="45"/>
        <end position="56"/>
    </location>
</feature>
<evidence type="ECO:0000256" key="2">
    <source>
        <dbReference type="ARBA" id="ARBA00008402"/>
    </source>
</evidence>
<dbReference type="STRING" id="888268.A0A1E5V1N4"/>
<comment type="caution">
    <text evidence="7">The sequence shown here is derived from an EMBL/GenBank/DDBJ whole genome shotgun (WGS) entry which is preliminary data.</text>
</comment>
<evidence type="ECO:0000313" key="7">
    <source>
        <dbReference type="EMBL" id="OEL18998.1"/>
    </source>
</evidence>
<dbReference type="GO" id="GO:0034080">
    <property type="term" value="P:CENP-A containing chromatin assembly"/>
    <property type="evidence" value="ECO:0007669"/>
    <property type="project" value="TreeGrafter"/>
</dbReference>
<dbReference type="EMBL" id="LWDX02054901">
    <property type="protein sequence ID" value="OEL18998.1"/>
    <property type="molecule type" value="Genomic_DNA"/>
</dbReference>
<evidence type="ECO:0000256" key="5">
    <source>
        <dbReference type="ARBA" id="ARBA00023242"/>
    </source>
</evidence>
<name>A0A1E5V1N4_9POAL</name>
<feature type="compositionally biased region" description="Acidic residues" evidence="6">
    <location>
        <begin position="31"/>
        <end position="41"/>
    </location>
</feature>
<feature type="compositionally biased region" description="Acidic residues" evidence="6">
    <location>
        <begin position="171"/>
        <end position="190"/>
    </location>
</feature>
<feature type="compositionally biased region" description="Pro residues" evidence="6">
    <location>
        <begin position="16"/>
        <end position="26"/>
    </location>
</feature>
<dbReference type="Gene3D" id="1.25.40.10">
    <property type="entry name" value="Tetratricopeptide repeat domain"/>
    <property type="match status" value="1"/>
</dbReference>
<evidence type="ECO:0000256" key="6">
    <source>
        <dbReference type="SAM" id="MobiDB-lite"/>
    </source>
</evidence>
<dbReference type="SMART" id="SM00028">
    <property type="entry name" value="TPR"/>
    <property type="match status" value="2"/>
</dbReference>
<organism evidence="7 8">
    <name type="scientific">Dichanthelium oligosanthes</name>
    <dbReference type="NCBI Taxonomy" id="888268"/>
    <lineage>
        <taxon>Eukaryota</taxon>
        <taxon>Viridiplantae</taxon>
        <taxon>Streptophyta</taxon>
        <taxon>Embryophyta</taxon>
        <taxon>Tracheophyta</taxon>
        <taxon>Spermatophyta</taxon>
        <taxon>Magnoliopsida</taxon>
        <taxon>Liliopsida</taxon>
        <taxon>Poales</taxon>
        <taxon>Poaceae</taxon>
        <taxon>PACMAD clade</taxon>
        <taxon>Panicoideae</taxon>
        <taxon>Panicodae</taxon>
        <taxon>Paniceae</taxon>
        <taxon>Dichantheliinae</taxon>
        <taxon>Dichanthelium</taxon>
    </lineage>
</organism>
<proteinExistence type="inferred from homology"/>
<dbReference type="InterPro" id="IPR019734">
    <property type="entry name" value="TPR_rpt"/>
</dbReference>
<evidence type="ECO:0000256" key="4">
    <source>
        <dbReference type="ARBA" id="ARBA00022803"/>
    </source>
</evidence>
<evidence type="ECO:0000313" key="8">
    <source>
        <dbReference type="Proteomes" id="UP000095767"/>
    </source>
</evidence>
<dbReference type="InterPro" id="IPR011990">
    <property type="entry name" value="TPR-like_helical_dom_sf"/>
</dbReference>
<reference evidence="7 8" key="1">
    <citation type="submission" date="2016-09" db="EMBL/GenBank/DDBJ databases">
        <title>The draft genome of Dichanthelium oligosanthes: A C3 panicoid grass species.</title>
        <authorList>
            <person name="Studer A.J."/>
            <person name="Schnable J.C."/>
            <person name="Brutnell T.P."/>
        </authorList>
    </citation>
    <scope>NUCLEOTIDE SEQUENCE [LARGE SCALE GENOMIC DNA]</scope>
    <source>
        <strain evidence="8">cv. Kellogg 1175</strain>
        <tissue evidence="7">Leaf</tissue>
    </source>
</reference>
<sequence>MASSSENAGAPLEEPQAPPQPNPNPNPSEEAPGEGSEEEPGTLERAQELFDRGSKAIEEEDFVDAVDCLSRALEIRTSHYGELAPECASTYFKYGCALLYKAQEETDPLGNVPKGAPNEESAKSTTAKAESECSKASGSNAEDAVSSEKVDAEEGQSSNGKDHVDGNGEVEKDEDDDDDDEKMGDEEDSDLDLSWKMLDIARAIVEKNPDNTMEKVKIYSALGEVALEREDIDNSLSDYMKALAMLEQLVEPDHRRTVELYPGIVIPS</sequence>
<dbReference type="PANTHER" id="PTHR15081">
    <property type="entry name" value="NUCLEAR AUTOANTIGENIC SPERM PROTEIN NASP -RELATED"/>
    <property type="match status" value="1"/>
</dbReference>
<comment type="similarity">
    <text evidence="2">Belongs to the NASP family.</text>
</comment>
<feature type="compositionally biased region" description="Basic and acidic residues" evidence="6">
    <location>
        <begin position="160"/>
        <end position="170"/>
    </location>
</feature>
<keyword evidence="5" id="KW-0539">Nucleus</keyword>
<comment type="subcellular location">
    <subcellularLocation>
        <location evidence="1">Nucleus</location>
    </subcellularLocation>
</comment>
<dbReference type="AlphaFoldDB" id="A0A1E5V1N4"/>
<dbReference type="OrthoDB" id="5587616at2759"/>
<dbReference type="GO" id="GO:0005654">
    <property type="term" value="C:nucleoplasm"/>
    <property type="evidence" value="ECO:0007669"/>
    <property type="project" value="TreeGrafter"/>
</dbReference>
<dbReference type="SUPFAM" id="SSF48452">
    <property type="entry name" value="TPR-like"/>
    <property type="match status" value="1"/>
</dbReference>
<dbReference type="GO" id="GO:0006335">
    <property type="term" value="P:DNA replication-dependent chromatin assembly"/>
    <property type="evidence" value="ECO:0007669"/>
    <property type="project" value="TreeGrafter"/>
</dbReference>
<feature type="non-terminal residue" evidence="7">
    <location>
        <position position="268"/>
    </location>
</feature>
<keyword evidence="3" id="KW-0677">Repeat</keyword>
<protein>
    <recommendedName>
        <fullName evidence="9">Protein HGV2</fullName>
    </recommendedName>
</protein>
<keyword evidence="4" id="KW-0802">TPR repeat</keyword>
<evidence type="ECO:0000256" key="1">
    <source>
        <dbReference type="ARBA" id="ARBA00004123"/>
    </source>
</evidence>